<dbReference type="PROSITE" id="PS00018">
    <property type="entry name" value="EF_HAND_1"/>
    <property type="match status" value="1"/>
</dbReference>
<evidence type="ECO:0008006" key="3">
    <source>
        <dbReference type="Google" id="ProtNLM"/>
    </source>
</evidence>
<accession>A0ABR3PKM4</accession>
<proteinExistence type="predicted"/>
<comment type="caution">
    <text evidence="1">The sequence shown here is derived from an EMBL/GenBank/DDBJ whole genome shotgun (WGS) entry which is preliminary data.</text>
</comment>
<dbReference type="GeneID" id="95978946"/>
<organism evidence="1 2">
    <name type="scientific">Neodothiora populina</name>
    <dbReference type="NCBI Taxonomy" id="2781224"/>
    <lineage>
        <taxon>Eukaryota</taxon>
        <taxon>Fungi</taxon>
        <taxon>Dikarya</taxon>
        <taxon>Ascomycota</taxon>
        <taxon>Pezizomycotina</taxon>
        <taxon>Dothideomycetes</taxon>
        <taxon>Dothideomycetidae</taxon>
        <taxon>Dothideales</taxon>
        <taxon>Dothioraceae</taxon>
        <taxon>Neodothiora</taxon>
    </lineage>
</organism>
<dbReference type="EMBL" id="JBFMKM010000004">
    <property type="protein sequence ID" value="KAL1306559.1"/>
    <property type="molecule type" value="Genomic_DNA"/>
</dbReference>
<protein>
    <recommendedName>
        <fullName evidence="3">EF-hand domain-containing protein</fullName>
    </recommendedName>
</protein>
<reference evidence="1 2" key="1">
    <citation type="submission" date="2024-07" db="EMBL/GenBank/DDBJ databases">
        <title>Draft sequence of the Neodothiora populina.</title>
        <authorList>
            <person name="Drown D.D."/>
            <person name="Schuette U.S."/>
            <person name="Buechlein A.B."/>
            <person name="Rusch D.R."/>
            <person name="Winton L.W."/>
            <person name="Adams G.A."/>
        </authorList>
    </citation>
    <scope>NUCLEOTIDE SEQUENCE [LARGE SCALE GENOMIC DNA]</scope>
    <source>
        <strain evidence="1 2">CPC 39397</strain>
    </source>
</reference>
<dbReference type="Proteomes" id="UP001562354">
    <property type="component" value="Unassembled WGS sequence"/>
</dbReference>
<dbReference type="RefSeq" id="XP_069202831.1">
    <property type="nucleotide sequence ID" value="XM_069344999.1"/>
</dbReference>
<dbReference type="InterPro" id="IPR018247">
    <property type="entry name" value="EF_Hand_1_Ca_BS"/>
</dbReference>
<keyword evidence="2" id="KW-1185">Reference proteome</keyword>
<sequence>MDILVRSPEVSRQAAPDFLNRVAMDGRVDSFRNSAQENWKRRSGDEQAEYDLSPRLPAPPGYVLYQAHIKLKPSAWLPGHHLPAFSIIDGRRYAREEDMLIPSATAKRNKGSNSAKAYRCPSGDDEPWAAAIVHQANIKEYVYTGNAEMDLKALRAYLERLTKAIGTLDAYVPGDRAAAANRWVTRHHIEEVRDDVREEVQAVLTEVDDPNEEGYVSFDEFDMGLPPLPRRRPKGYVWRCRI</sequence>
<evidence type="ECO:0000313" key="1">
    <source>
        <dbReference type="EMBL" id="KAL1306559.1"/>
    </source>
</evidence>
<evidence type="ECO:0000313" key="2">
    <source>
        <dbReference type="Proteomes" id="UP001562354"/>
    </source>
</evidence>
<gene>
    <name evidence="1" type="ORF">AAFC00_005247</name>
</gene>
<name>A0ABR3PKM4_9PEZI</name>